<keyword evidence="2" id="KW-0436">Ligase</keyword>
<dbReference type="RefSeq" id="WP_345373341.1">
    <property type="nucleotide sequence ID" value="NZ_BAABJX010000048.1"/>
</dbReference>
<proteinExistence type="predicted"/>
<dbReference type="Pfam" id="PF09414">
    <property type="entry name" value="RNA_ligase"/>
    <property type="match status" value="1"/>
</dbReference>
<comment type="caution">
    <text evidence="2">The sequence shown here is derived from an EMBL/GenBank/DDBJ whole genome shotgun (WGS) entry which is preliminary data.</text>
</comment>
<evidence type="ECO:0000259" key="1">
    <source>
        <dbReference type="Pfam" id="PF09414"/>
    </source>
</evidence>
<dbReference type="InterPro" id="IPR021122">
    <property type="entry name" value="RNA_ligase_dom_REL/Rnl2"/>
</dbReference>
<dbReference type="PANTHER" id="PTHR43883">
    <property type="entry name" value="SLR0207 PROTEIN"/>
    <property type="match status" value="1"/>
</dbReference>
<keyword evidence="3" id="KW-1185">Reference proteome</keyword>
<evidence type="ECO:0000313" key="2">
    <source>
        <dbReference type="EMBL" id="GAA4843575.1"/>
    </source>
</evidence>
<sequence>MKKYNRTYHFPFSPGTTSDDKILKDWTGILQYPLVMTEKLDGENTCLKKSGVYARSHAAPTRNPWAKNMWAIWDQVNHQLDDLEIFGENLYGIHSIEYTHLPSHFFVFAIREGDLWFSWEEVMFYAQLMDLPTVPVIYQGKFLENQIENMIAEEMQKGSQLGGECEGFVFRNANAFHTDDFKRNVLKYVRPNHVTTDEHWTKNWKRARLQHEPSSL</sequence>
<gene>
    <name evidence="2" type="ORF">GCM10023331_30650</name>
</gene>
<dbReference type="SUPFAM" id="SSF56091">
    <property type="entry name" value="DNA ligase/mRNA capping enzyme, catalytic domain"/>
    <property type="match status" value="1"/>
</dbReference>
<name>A0ABP9DGN5_9BACT</name>
<evidence type="ECO:0000313" key="3">
    <source>
        <dbReference type="Proteomes" id="UP001500298"/>
    </source>
</evidence>
<dbReference type="EMBL" id="BAABJX010000048">
    <property type="protein sequence ID" value="GAA4843575.1"/>
    <property type="molecule type" value="Genomic_DNA"/>
</dbReference>
<reference evidence="3" key="1">
    <citation type="journal article" date="2019" name="Int. J. Syst. Evol. Microbiol.">
        <title>The Global Catalogue of Microorganisms (GCM) 10K type strain sequencing project: providing services to taxonomists for standard genome sequencing and annotation.</title>
        <authorList>
            <consortium name="The Broad Institute Genomics Platform"/>
            <consortium name="The Broad Institute Genome Sequencing Center for Infectious Disease"/>
            <person name="Wu L."/>
            <person name="Ma J."/>
        </authorList>
    </citation>
    <scope>NUCLEOTIDE SEQUENCE [LARGE SCALE GENOMIC DNA]</scope>
    <source>
        <strain evidence="3">JCM 18326</strain>
    </source>
</reference>
<dbReference type="Gene3D" id="3.30.470.30">
    <property type="entry name" value="DNA ligase/mRNA capping enzyme"/>
    <property type="match status" value="1"/>
</dbReference>
<dbReference type="GO" id="GO:0016874">
    <property type="term" value="F:ligase activity"/>
    <property type="evidence" value="ECO:0007669"/>
    <property type="project" value="UniProtKB-KW"/>
</dbReference>
<dbReference type="PANTHER" id="PTHR43883:SF1">
    <property type="entry name" value="GLUCONOKINASE"/>
    <property type="match status" value="1"/>
</dbReference>
<accession>A0ABP9DGN5</accession>
<organism evidence="2 3">
    <name type="scientific">Algivirga pacifica</name>
    <dbReference type="NCBI Taxonomy" id="1162670"/>
    <lineage>
        <taxon>Bacteria</taxon>
        <taxon>Pseudomonadati</taxon>
        <taxon>Bacteroidota</taxon>
        <taxon>Cytophagia</taxon>
        <taxon>Cytophagales</taxon>
        <taxon>Flammeovirgaceae</taxon>
        <taxon>Algivirga</taxon>
    </lineage>
</organism>
<dbReference type="Proteomes" id="UP001500298">
    <property type="component" value="Unassembled WGS sequence"/>
</dbReference>
<feature type="domain" description="RNA ligase" evidence="1">
    <location>
        <begin position="34"/>
        <end position="189"/>
    </location>
</feature>
<protein>
    <submittedName>
        <fullName evidence="2">RNA ligase family protein</fullName>
    </submittedName>
</protein>
<dbReference type="InterPro" id="IPR052732">
    <property type="entry name" value="Cell-binding_unc_protein"/>
</dbReference>